<dbReference type="AlphaFoldDB" id="A0AAJ0FKN0"/>
<feature type="domain" description="ABM" evidence="1">
    <location>
        <begin position="5"/>
        <end position="99"/>
    </location>
</feature>
<proteinExistence type="predicted"/>
<accession>A0AAJ0FKN0</accession>
<reference evidence="2" key="1">
    <citation type="submission" date="2023-06" db="EMBL/GenBank/DDBJ databases">
        <title>Genome-scale phylogeny and comparative genomics of the fungal order Sordariales.</title>
        <authorList>
            <consortium name="Lawrence Berkeley National Laboratory"/>
            <person name="Hensen N."/>
            <person name="Bonometti L."/>
            <person name="Westerberg I."/>
            <person name="Brannstrom I.O."/>
            <person name="Guillou S."/>
            <person name="Cros-Aarteil S."/>
            <person name="Calhoun S."/>
            <person name="Haridas S."/>
            <person name="Kuo A."/>
            <person name="Mondo S."/>
            <person name="Pangilinan J."/>
            <person name="Riley R."/>
            <person name="Labutti K."/>
            <person name="Andreopoulos B."/>
            <person name="Lipzen A."/>
            <person name="Chen C."/>
            <person name="Yanf M."/>
            <person name="Daum C."/>
            <person name="Ng V."/>
            <person name="Clum A."/>
            <person name="Steindorff A."/>
            <person name="Ohm R."/>
            <person name="Martin F."/>
            <person name="Silar P."/>
            <person name="Natvig D."/>
            <person name="Lalanne C."/>
            <person name="Gautier V."/>
            <person name="Ament-Velasquez S.L."/>
            <person name="Kruys A."/>
            <person name="Hutchinson M.I."/>
            <person name="Powell A.J."/>
            <person name="Barry K."/>
            <person name="Miller A.N."/>
            <person name="Grigoriev I.V."/>
            <person name="Debuchy R."/>
            <person name="Gladieux P."/>
            <person name="Thoren M.H."/>
            <person name="Johannesson H."/>
        </authorList>
    </citation>
    <scope>NUCLEOTIDE SEQUENCE</scope>
    <source>
        <strain evidence="2">8032-3</strain>
    </source>
</reference>
<dbReference type="GeneID" id="85305259"/>
<dbReference type="PANTHER" id="PTHR40624">
    <property type="entry name" value="BIOSYNTHESIS MONOOXYGENASE, PUTATIVE (AFU_ORTHOLOGUE AFUA_1G12025)-RELATED"/>
    <property type="match status" value="1"/>
</dbReference>
<sequence length="113" mass="12723">MSPIVDVTAILIANPGKIERVVDEFRKMEVYVKANEPQVLRYELRRGLPEKNNGVELVVIREIYANEEVQRAHIATPQCQAFMKAMEEEKLCSEVKVVVTKPGGPGLGFEARL</sequence>
<dbReference type="InterPro" id="IPR007138">
    <property type="entry name" value="ABM_dom"/>
</dbReference>
<dbReference type="InterPro" id="IPR011008">
    <property type="entry name" value="Dimeric_a/b-barrel"/>
</dbReference>
<protein>
    <recommendedName>
        <fullName evidence="1">ABM domain-containing protein</fullName>
    </recommendedName>
</protein>
<evidence type="ECO:0000313" key="2">
    <source>
        <dbReference type="EMBL" id="KAK1765749.1"/>
    </source>
</evidence>
<dbReference type="EMBL" id="MU839014">
    <property type="protein sequence ID" value="KAK1765749.1"/>
    <property type="molecule type" value="Genomic_DNA"/>
</dbReference>
<dbReference type="Pfam" id="PF03992">
    <property type="entry name" value="ABM"/>
    <property type="match status" value="1"/>
</dbReference>
<evidence type="ECO:0000313" key="3">
    <source>
        <dbReference type="Proteomes" id="UP001244011"/>
    </source>
</evidence>
<name>A0AAJ0FKN0_9PEZI</name>
<organism evidence="2 3">
    <name type="scientific">Phialemonium atrogriseum</name>
    <dbReference type="NCBI Taxonomy" id="1093897"/>
    <lineage>
        <taxon>Eukaryota</taxon>
        <taxon>Fungi</taxon>
        <taxon>Dikarya</taxon>
        <taxon>Ascomycota</taxon>
        <taxon>Pezizomycotina</taxon>
        <taxon>Sordariomycetes</taxon>
        <taxon>Sordariomycetidae</taxon>
        <taxon>Cephalothecales</taxon>
        <taxon>Cephalothecaceae</taxon>
        <taxon>Phialemonium</taxon>
    </lineage>
</organism>
<dbReference type="PANTHER" id="PTHR40624:SF1">
    <property type="entry name" value="BIOSYNTHESIS MONOOXYGENASE, PUTATIVE (AFU_ORTHOLOGUE AFUA_1G12025)-RELATED"/>
    <property type="match status" value="1"/>
</dbReference>
<evidence type="ECO:0000259" key="1">
    <source>
        <dbReference type="PROSITE" id="PS51725"/>
    </source>
</evidence>
<dbReference type="RefSeq" id="XP_060281962.1">
    <property type="nucleotide sequence ID" value="XM_060422072.1"/>
</dbReference>
<dbReference type="Gene3D" id="3.30.70.100">
    <property type="match status" value="1"/>
</dbReference>
<comment type="caution">
    <text evidence="2">The sequence shown here is derived from an EMBL/GenBank/DDBJ whole genome shotgun (WGS) entry which is preliminary data.</text>
</comment>
<dbReference type="PROSITE" id="PS51725">
    <property type="entry name" value="ABM"/>
    <property type="match status" value="1"/>
</dbReference>
<gene>
    <name evidence="2" type="ORF">QBC33DRAFT_134181</name>
</gene>
<dbReference type="Proteomes" id="UP001244011">
    <property type="component" value="Unassembled WGS sequence"/>
</dbReference>
<dbReference type="SUPFAM" id="SSF54909">
    <property type="entry name" value="Dimeric alpha+beta barrel"/>
    <property type="match status" value="1"/>
</dbReference>
<keyword evidence="3" id="KW-1185">Reference proteome</keyword>